<dbReference type="SMART" id="SM00665">
    <property type="entry name" value="B561"/>
    <property type="match status" value="1"/>
</dbReference>
<name>A0A0D2WXB0_CAPO3</name>
<keyword evidence="7" id="KW-0249">Electron transport</keyword>
<dbReference type="eggNOG" id="KOG1619">
    <property type="taxonomic scope" value="Eukaryota"/>
</dbReference>
<proteinExistence type="predicted"/>
<organism evidence="13 14">
    <name type="scientific">Capsaspora owczarzaki (strain ATCC 30864)</name>
    <dbReference type="NCBI Taxonomy" id="595528"/>
    <lineage>
        <taxon>Eukaryota</taxon>
        <taxon>Filasterea</taxon>
        <taxon>Capsaspora</taxon>
    </lineage>
</organism>
<evidence type="ECO:0000313" key="13">
    <source>
        <dbReference type="EMBL" id="KJE97388.1"/>
    </source>
</evidence>
<dbReference type="PhylomeDB" id="A0A0D2WXB0"/>
<keyword evidence="10 11" id="KW-0472">Membrane</keyword>
<evidence type="ECO:0000256" key="11">
    <source>
        <dbReference type="SAM" id="Phobius"/>
    </source>
</evidence>
<dbReference type="Gene3D" id="1.20.120.1770">
    <property type="match status" value="1"/>
</dbReference>
<evidence type="ECO:0000256" key="9">
    <source>
        <dbReference type="ARBA" id="ARBA00023004"/>
    </source>
</evidence>
<keyword evidence="4" id="KW-0349">Heme</keyword>
<evidence type="ECO:0000256" key="6">
    <source>
        <dbReference type="ARBA" id="ARBA00022723"/>
    </source>
</evidence>
<dbReference type="OMA" id="LSTIYWM"/>
<keyword evidence="3" id="KW-0813">Transport</keyword>
<keyword evidence="5 11" id="KW-0812">Transmembrane</keyword>
<feature type="transmembrane region" description="Helical" evidence="11">
    <location>
        <begin position="183"/>
        <end position="207"/>
    </location>
</feature>
<evidence type="ECO:0000256" key="8">
    <source>
        <dbReference type="ARBA" id="ARBA00022989"/>
    </source>
</evidence>
<reference evidence="14" key="1">
    <citation type="submission" date="2011-02" db="EMBL/GenBank/DDBJ databases">
        <title>The Genome Sequence of Capsaspora owczarzaki ATCC 30864.</title>
        <authorList>
            <person name="Russ C."/>
            <person name="Cuomo C."/>
            <person name="Burger G."/>
            <person name="Gray M.W."/>
            <person name="Holland P.W.H."/>
            <person name="King N."/>
            <person name="Lang F.B.F."/>
            <person name="Roger A.J."/>
            <person name="Ruiz-Trillo I."/>
            <person name="Young S.K."/>
            <person name="Zeng Q."/>
            <person name="Gargeya S."/>
            <person name="Alvarado L."/>
            <person name="Berlin A."/>
            <person name="Chapman S.B."/>
            <person name="Chen Z."/>
            <person name="Freedman E."/>
            <person name="Gellesch M."/>
            <person name="Goldberg J."/>
            <person name="Griggs A."/>
            <person name="Gujja S."/>
            <person name="Heilman E."/>
            <person name="Heiman D."/>
            <person name="Howarth C."/>
            <person name="Mehta T."/>
            <person name="Neiman D."/>
            <person name="Pearson M."/>
            <person name="Roberts A."/>
            <person name="Saif S."/>
            <person name="Shea T."/>
            <person name="Shenoy N."/>
            <person name="Sisk P."/>
            <person name="Stolte C."/>
            <person name="Sykes S."/>
            <person name="White J."/>
            <person name="Yandava C."/>
            <person name="Haas B."/>
            <person name="Nusbaum C."/>
            <person name="Birren B."/>
        </authorList>
    </citation>
    <scope>NUCLEOTIDE SEQUENCE</scope>
    <source>
        <strain evidence="14">ATCC 30864</strain>
    </source>
</reference>
<comment type="cofactor">
    <cofactor evidence="1">
        <name>heme b</name>
        <dbReference type="ChEBI" id="CHEBI:60344"/>
    </cofactor>
</comment>
<evidence type="ECO:0000256" key="7">
    <source>
        <dbReference type="ARBA" id="ARBA00022982"/>
    </source>
</evidence>
<evidence type="ECO:0000313" key="14">
    <source>
        <dbReference type="Proteomes" id="UP000008743"/>
    </source>
</evidence>
<dbReference type="PANTHER" id="PTHR10106:SF0">
    <property type="entry name" value="LD36721P"/>
    <property type="match status" value="1"/>
</dbReference>
<dbReference type="EMBL" id="KE346374">
    <property type="protein sequence ID" value="KJE97388.1"/>
    <property type="molecule type" value="Genomic_DNA"/>
</dbReference>
<dbReference type="Pfam" id="PF03188">
    <property type="entry name" value="Cytochrom_B561"/>
    <property type="match status" value="1"/>
</dbReference>
<feature type="transmembrane region" description="Helical" evidence="11">
    <location>
        <begin position="106"/>
        <end position="125"/>
    </location>
</feature>
<evidence type="ECO:0000256" key="5">
    <source>
        <dbReference type="ARBA" id="ARBA00022692"/>
    </source>
</evidence>
<evidence type="ECO:0000259" key="12">
    <source>
        <dbReference type="PROSITE" id="PS50939"/>
    </source>
</evidence>
<dbReference type="GO" id="GO:0046872">
    <property type="term" value="F:metal ion binding"/>
    <property type="evidence" value="ECO:0007669"/>
    <property type="project" value="UniProtKB-KW"/>
</dbReference>
<keyword evidence="6" id="KW-0479">Metal-binding</keyword>
<gene>
    <name evidence="13" type="ORF">CAOG_007258</name>
</gene>
<dbReference type="PANTHER" id="PTHR10106">
    <property type="entry name" value="CYTOCHROME B561-RELATED"/>
    <property type="match status" value="1"/>
</dbReference>
<evidence type="ECO:0000256" key="1">
    <source>
        <dbReference type="ARBA" id="ARBA00001970"/>
    </source>
</evidence>
<keyword evidence="14" id="KW-1185">Reference proteome</keyword>
<dbReference type="RefSeq" id="XP_004343117.1">
    <property type="nucleotide sequence ID" value="XM_004343067.1"/>
</dbReference>
<sequence length="257" mass="27946">MTAATAKFYTSVIRPAVEWLADATLILALAFALLSTHAMLAMIVAYVFVVNPFVDGQGDGGVSLDKSNPLFPNTHPLCMGLAFGVFMPEAALVYRWLPASRPVKKYLHSALHTAAIVASSIGWYVSWNTDEMVGFGHFNRLHSHIGLIALFLFYCQYLAGFFAFLFPGAPLEDRPRYAPNHKFAGVLVISIGAVAICTGVLYIQTAYAEQFGITDTNQYFTIYIGLIALLTATMVAIGVSRSTAKQADTNLSLRPGH</sequence>
<evidence type="ECO:0000256" key="4">
    <source>
        <dbReference type="ARBA" id="ARBA00022617"/>
    </source>
</evidence>
<dbReference type="OrthoDB" id="907479at2759"/>
<feature type="domain" description="Cytochrome b561" evidence="12">
    <location>
        <begin position="34"/>
        <end position="240"/>
    </location>
</feature>
<feature type="transmembrane region" description="Helical" evidence="11">
    <location>
        <begin position="145"/>
        <end position="171"/>
    </location>
</feature>
<dbReference type="GO" id="GO:0016491">
    <property type="term" value="F:oxidoreductase activity"/>
    <property type="evidence" value="ECO:0007669"/>
    <property type="project" value="InterPro"/>
</dbReference>
<dbReference type="AlphaFoldDB" id="A0A0D2WXB0"/>
<feature type="transmembrane region" description="Helical" evidence="11">
    <location>
        <begin position="24"/>
        <end position="54"/>
    </location>
</feature>
<protein>
    <recommendedName>
        <fullName evidence="12">Cytochrome b561 domain-containing protein</fullName>
    </recommendedName>
</protein>
<evidence type="ECO:0000256" key="2">
    <source>
        <dbReference type="ARBA" id="ARBA00004141"/>
    </source>
</evidence>
<feature type="transmembrane region" description="Helical" evidence="11">
    <location>
        <begin position="74"/>
        <end position="94"/>
    </location>
</feature>
<dbReference type="InterPro" id="IPR043205">
    <property type="entry name" value="CYB561/CYBRD1-like"/>
</dbReference>
<dbReference type="InParanoid" id="A0A0D2WXB0"/>
<keyword evidence="9" id="KW-0408">Iron</keyword>
<dbReference type="Proteomes" id="UP000008743">
    <property type="component" value="Unassembled WGS sequence"/>
</dbReference>
<evidence type="ECO:0000256" key="3">
    <source>
        <dbReference type="ARBA" id="ARBA00022448"/>
    </source>
</evidence>
<keyword evidence="8 11" id="KW-1133">Transmembrane helix</keyword>
<dbReference type="InterPro" id="IPR006593">
    <property type="entry name" value="Cyt_b561/ferric_Rdtase_TM"/>
</dbReference>
<feature type="transmembrane region" description="Helical" evidence="11">
    <location>
        <begin position="219"/>
        <end position="239"/>
    </location>
</feature>
<dbReference type="GO" id="GO:0016020">
    <property type="term" value="C:membrane"/>
    <property type="evidence" value="ECO:0007669"/>
    <property type="project" value="UniProtKB-SubCell"/>
</dbReference>
<accession>A0A0D2WXB0</accession>
<evidence type="ECO:0000256" key="10">
    <source>
        <dbReference type="ARBA" id="ARBA00023136"/>
    </source>
</evidence>
<comment type="subcellular location">
    <subcellularLocation>
        <location evidence="2">Membrane</location>
        <topology evidence="2">Multi-pass membrane protein</topology>
    </subcellularLocation>
</comment>
<dbReference type="PROSITE" id="PS50939">
    <property type="entry name" value="CYTOCHROME_B561"/>
    <property type="match status" value="1"/>
</dbReference>